<name>A0A0D8B7H7_9ACTN</name>
<sequence length="207" mass="21313">MTCVAFDTFPAGAASVPAARHMAAATLRRWAVDEAARDSAGLIVSELITNAQRAADGHVALRLTLGAGLVIEVWDGSDLPPVPADGPASDAADADAEGGRGLAIVAALSTRTAWYRTRGGGKVVWAQLPAHIPALRPVGHADTLARRGPLPRQIPVLPLGAADDLALLQRVVDGLRALDDWHRPPDVARGRGDPAGVGPVRPGGAGR</sequence>
<keyword evidence="5" id="KW-1185">Reference proteome</keyword>
<feature type="region of interest" description="Disordered" evidence="2">
    <location>
        <begin position="182"/>
        <end position="207"/>
    </location>
</feature>
<reference evidence="4 5" key="2">
    <citation type="journal article" date="2016" name="Genome Announc.">
        <title>Permanent Draft Genome Sequences for Two Variants of Frankia sp. Strain CpI1, the First Frankia Strain Isolated from Root Nodules of Comptonia peregrina.</title>
        <authorList>
            <person name="Oshone R."/>
            <person name="Hurst S.G.IV."/>
            <person name="Abebe-Akele F."/>
            <person name="Simpson S."/>
            <person name="Morris K."/>
            <person name="Thomas W.K."/>
            <person name="Tisa L.S."/>
        </authorList>
    </citation>
    <scope>NUCLEOTIDE SEQUENCE [LARGE SCALE GENOMIC DNA]</scope>
    <source>
        <strain evidence="5">CpI1-S</strain>
    </source>
</reference>
<dbReference type="OrthoDB" id="3479721at2"/>
<dbReference type="Pfam" id="PF13581">
    <property type="entry name" value="HATPase_c_2"/>
    <property type="match status" value="1"/>
</dbReference>
<evidence type="ECO:0000313" key="5">
    <source>
        <dbReference type="Proteomes" id="UP000032545"/>
    </source>
</evidence>
<dbReference type="GO" id="GO:0004674">
    <property type="term" value="F:protein serine/threonine kinase activity"/>
    <property type="evidence" value="ECO:0007669"/>
    <property type="project" value="UniProtKB-KW"/>
</dbReference>
<dbReference type="SUPFAM" id="SSF55874">
    <property type="entry name" value="ATPase domain of HSP90 chaperone/DNA topoisomerase II/histidine kinase"/>
    <property type="match status" value="1"/>
</dbReference>
<keyword evidence="4" id="KW-0808">Transferase</keyword>
<gene>
    <name evidence="4" type="ORF">FF36_06403</name>
</gene>
<evidence type="ECO:0000256" key="1">
    <source>
        <dbReference type="ARBA" id="ARBA00022527"/>
    </source>
</evidence>
<feature type="compositionally biased region" description="Basic and acidic residues" evidence="2">
    <location>
        <begin position="182"/>
        <end position="192"/>
    </location>
</feature>
<comment type="caution">
    <text evidence="4">The sequence shown here is derived from an EMBL/GenBank/DDBJ whole genome shotgun (WGS) entry which is preliminary data.</text>
</comment>
<dbReference type="PANTHER" id="PTHR35526">
    <property type="entry name" value="ANTI-SIGMA-F FACTOR RSBW-RELATED"/>
    <property type="match status" value="1"/>
</dbReference>
<organism evidence="4 5">
    <name type="scientific">Frankia torreyi</name>
    <dbReference type="NCBI Taxonomy" id="1856"/>
    <lineage>
        <taxon>Bacteria</taxon>
        <taxon>Bacillati</taxon>
        <taxon>Actinomycetota</taxon>
        <taxon>Actinomycetes</taxon>
        <taxon>Frankiales</taxon>
        <taxon>Frankiaceae</taxon>
        <taxon>Frankia</taxon>
    </lineage>
</organism>
<evidence type="ECO:0000313" key="4">
    <source>
        <dbReference type="EMBL" id="KJE19327.1"/>
    </source>
</evidence>
<dbReference type="Proteomes" id="UP000032545">
    <property type="component" value="Unassembled WGS sequence"/>
</dbReference>
<dbReference type="CDD" id="cd16936">
    <property type="entry name" value="HATPase_RsbW-like"/>
    <property type="match status" value="1"/>
</dbReference>
<dbReference type="InterPro" id="IPR003594">
    <property type="entry name" value="HATPase_dom"/>
</dbReference>
<dbReference type="InterPro" id="IPR036890">
    <property type="entry name" value="HATPase_C_sf"/>
</dbReference>
<dbReference type="EMBL" id="JYFN01000126">
    <property type="protein sequence ID" value="KJE19327.1"/>
    <property type="molecule type" value="Genomic_DNA"/>
</dbReference>
<reference evidence="5" key="1">
    <citation type="submission" date="2015-02" db="EMBL/GenBank/DDBJ databases">
        <title>Draft Genome of Frankia sp. CpI1-S.</title>
        <authorList>
            <person name="Oshone R.T."/>
            <person name="Ngom M."/>
            <person name="Ghodhbane-Gtari F."/>
            <person name="Gtari M."/>
            <person name="Morris K."/>
            <person name="Thomas K."/>
            <person name="Sen A."/>
            <person name="Tisa L.S."/>
        </authorList>
    </citation>
    <scope>NUCLEOTIDE SEQUENCE [LARGE SCALE GENOMIC DNA]</scope>
    <source>
        <strain evidence="5">CpI1-S</strain>
    </source>
</reference>
<accession>A0A0D8B7H7</accession>
<dbReference type="PATRIC" id="fig|1502723.3.peg.1242"/>
<evidence type="ECO:0000256" key="2">
    <source>
        <dbReference type="SAM" id="MobiDB-lite"/>
    </source>
</evidence>
<keyword evidence="1" id="KW-0723">Serine/threonine-protein kinase</keyword>
<evidence type="ECO:0000259" key="3">
    <source>
        <dbReference type="Pfam" id="PF13581"/>
    </source>
</evidence>
<proteinExistence type="predicted"/>
<dbReference type="RefSeq" id="WP_052681680.1">
    <property type="nucleotide sequence ID" value="NZ_JYFN01000126.1"/>
</dbReference>
<dbReference type="PANTHER" id="PTHR35526:SF3">
    <property type="entry name" value="ANTI-SIGMA-F FACTOR RSBW"/>
    <property type="match status" value="1"/>
</dbReference>
<dbReference type="AlphaFoldDB" id="A0A0D8B7H7"/>
<keyword evidence="4" id="KW-0418">Kinase</keyword>
<dbReference type="Gene3D" id="3.30.565.10">
    <property type="entry name" value="Histidine kinase-like ATPase, C-terminal domain"/>
    <property type="match status" value="1"/>
</dbReference>
<dbReference type="InterPro" id="IPR050267">
    <property type="entry name" value="Anti-sigma-factor_SerPK"/>
</dbReference>
<protein>
    <submittedName>
        <fullName evidence="4">Histidine kinase-like ATPase domain</fullName>
    </submittedName>
</protein>
<feature type="domain" description="Histidine kinase/HSP90-like ATPase" evidence="3">
    <location>
        <begin position="9"/>
        <end position="127"/>
    </location>
</feature>